<dbReference type="GO" id="GO:0003723">
    <property type="term" value="F:RNA binding"/>
    <property type="evidence" value="ECO:0007669"/>
    <property type="project" value="TreeGrafter"/>
</dbReference>
<name>A9BK35_HEMAN</name>
<sequence>MSRNQIIKNLEISEEIWDQFCLLRGIIPFCPREKSGKKLQSYYAKKTAATFFKDPFLVKTKEIESWKKFLRLSIQRNLKKFPKKISNFFPFYDFENLITKRFPKFFKVLKQLEEIFPFVFLIIDNPLFENSISEKLNDNSILILEFFYILKYFSSINFIFEMKKAFSIEFKLLGVDIKILLPKKKIYSYKIRTTKKIFSSFLELNISLFKLIVNKFEKLKKFKNFFEINQCDLNLNQRFIFFFKRNFVLQKTKEEKGKTNSKKFFEIYLKIFFKKKKTAKLFRIFSKNFNNPSRKNFFGGIVIFIYQTGQQFLMNFLLNLQGITFIDLKNDKKTLFVIGKEKLFYKSLISIYFDFSWIFFCMNTKTYLPMKKNCIKKNKLKELNPFYQKINKIKKSSTIIFRNKFKIQKILENEKKSTKKRVIFFLNKNREFFNFFPASFTNPKVLFQCIRKSIS</sequence>
<dbReference type="GeneID" id="5739731"/>
<protein>
    <submittedName>
        <fullName evidence="2">Nop-like protein</fullName>
    </submittedName>
</protein>
<evidence type="ECO:0000313" key="2">
    <source>
        <dbReference type="EMBL" id="ABW97868.1"/>
    </source>
</evidence>
<dbReference type="AlphaFoldDB" id="A9BK35"/>
<dbReference type="PANTHER" id="PTHR12221">
    <property type="entry name" value="PESCADILLO - RELATED"/>
    <property type="match status" value="1"/>
</dbReference>
<organism evidence="2 3">
    <name type="scientific">Hemiselmis andersenii</name>
    <name type="common">Cryptophyte alga</name>
    <dbReference type="NCBI Taxonomy" id="464988"/>
    <lineage>
        <taxon>Eukaryota</taxon>
        <taxon>Cryptophyceae</taxon>
        <taxon>Cryptomonadales</taxon>
        <taxon>Hemiselmidaceae</taxon>
        <taxon>Hemiselmis</taxon>
    </lineage>
</organism>
<dbReference type="GO" id="GO:0070545">
    <property type="term" value="C:PeBoW complex"/>
    <property type="evidence" value="ECO:0007669"/>
    <property type="project" value="TreeGrafter"/>
</dbReference>
<accession>A9BK35</accession>
<geneLocation type="nucleomorph" evidence="2"/>
<proteinExistence type="predicted"/>
<evidence type="ECO:0000256" key="1">
    <source>
        <dbReference type="ARBA" id="ARBA00004123"/>
    </source>
</evidence>
<dbReference type="InterPro" id="IPR010613">
    <property type="entry name" value="PES"/>
</dbReference>
<dbReference type="EMBL" id="CP000881">
    <property type="protein sequence ID" value="ABW97868.1"/>
    <property type="molecule type" value="Genomic_DNA"/>
</dbReference>
<dbReference type="PANTHER" id="PTHR12221:SF6">
    <property type="entry name" value="PESCADILLO HOMOLOG"/>
    <property type="match status" value="1"/>
</dbReference>
<dbReference type="Proteomes" id="UP000243127">
    <property type="component" value="Nucleomorph 1"/>
</dbReference>
<dbReference type="Pfam" id="PF06732">
    <property type="entry name" value="Pescadillo_N"/>
    <property type="match status" value="1"/>
</dbReference>
<gene>
    <name evidence="2" type="ORF">HAN_1g20</name>
</gene>
<evidence type="ECO:0000313" key="3">
    <source>
        <dbReference type="Proteomes" id="UP000243127"/>
    </source>
</evidence>
<comment type="subcellular location">
    <subcellularLocation>
        <location evidence="1">Nucleus</location>
    </subcellularLocation>
</comment>
<dbReference type="GO" id="GO:0000463">
    <property type="term" value="P:maturation of LSU-rRNA from tricistronic rRNA transcript (SSU-rRNA, 5.8S rRNA, LSU-rRNA)"/>
    <property type="evidence" value="ECO:0007669"/>
    <property type="project" value="TreeGrafter"/>
</dbReference>
<reference evidence="2 3" key="1">
    <citation type="journal article" date="2007" name="Proc. Natl. Acad. Sci. U.S.A.">
        <title>Nucleomorph genome of Hemiselmis andersenii reveals complete intron loss and compaction as a driver of protein structure and function.</title>
        <authorList>
            <person name="Lane C.E."/>
            <person name="van den Heuvel K."/>
            <person name="Kozera C."/>
            <person name="Curtis B.A."/>
            <person name="Parsons B.J."/>
            <person name="Bowman S."/>
            <person name="Archibald J.M."/>
        </authorList>
    </citation>
    <scope>NUCLEOTIDE SEQUENCE [LARGE SCALE GENOMIC DNA]</scope>
    <source>
        <strain evidence="2 3">CCMP644</strain>
    </source>
</reference>
<keyword evidence="2" id="KW-0542">Nucleomorph</keyword>
<dbReference type="RefSeq" id="XP_001712193.1">
    <property type="nucleotide sequence ID" value="XM_001712141.1"/>
</dbReference>